<evidence type="ECO:0000313" key="4">
    <source>
        <dbReference type="Proteomes" id="UP000483802"/>
    </source>
</evidence>
<gene>
    <name evidence="3" type="ORF">GPA10_09360</name>
</gene>
<feature type="coiled-coil region" evidence="1">
    <location>
        <begin position="130"/>
        <end position="221"/>
    </location>
</feature>
<comment type="caution">
    <text evidence="3">The sequence shown here is derived from an EMBL/GenBank/DDBJ whole genome shotgun (WGS) entry which is preliminary data.</text>
</comment>
<keyword evidence="1" id="KW-0175">Coiled coil</keyword>
<reference evidence="3 4" key="1">
    <citation type="submission" date="2019-11" db="EMBL/GenBank/DDBJ databases">
        <title>Streptomyces typhae sp. nov., a novel endophytic actinomycete isolated from the root of cattail pollen (Typha angustifolia L.).</title>
        <authorList>
            <person name="Peng C."/>
        </authorList>
    </citation>
    <scope>NUCLEOTIDE SEQUENCE [LARGE SCALE GENOMIC DNA]</scope>
    <source>
        <strain evidence="4">p1417</strain>
    </source>
</reference>
<evidence type="ECO:0000313" key="3">
    <source>
        <dbReference type="EMBL" id="MVO84964.1"/>
    </source>
</evidence>
<feature type="region of interest" description="Disordered" evidence="2">
    <location>
        <begin position="248"/>
        <end position="285"/>
    </location>
</feature>
<organism evidence="3 4">
    <name type="scientific">Streptomyces typhae</name>
    <dbReference type="NCBI Taxonomy" id="2681492"/>
    <lineage>
        <taxon>Bacteria</taxon>
        <taxon>Bacillati</taxon>
        <taxon>Actinomycetota</taxon>
        <taxon>Actinomycetes</taxon>
        <taxon>Kitasatosporales</taxon>
        <taxon>Streptomycetaceae</taxon>
        <taxon>Streptomyces</taxon>
    </lineage>
</organism>
<accession>A0A6L6WUW9</accession>
<protein>
    <submittedName>
        <fullName evidence="3">Uncharacterized protein</fullName>
    </submittedName>
</protein>
<evidence type="ECO:0000256" key="2">
    <source>
        <dbReference type="SAM" id="MobiDB-lite"/>
    </source>
</evidence>
<keyword evidence="4" id="KW-1185">Reference proteome</keyword>
<proteinExistence type="predicted"/>
<feature type="compositionally biased region" description="Low complexity" evidence="2">
    <location>
        <begin position="270"/>
        <end position="283"/>
    </location>
</feature>
<evidence type="ECO:0000256" key="1">
    <source>
        <dbReference type="SAM" id="Coils"/>
    </source>
</evidence>
<dbReference type="RefSeq" id="WP_157165070.1">
    <property type="nucleotide sequence ID" value="NZ_WPNZ01000004.1"/>
</dbReference>
<dbReference type="Proteomes" id="UP000483802">
    <property type="component" value="Unassembled WGS sequence"/>
</dbReference>
<sequence length="330" mass="37529">MADERKRAGRPWGPARGSCVEINQLVATVRPWLDESAVSVRQLHARLTPEHFVAGAVPDLRQLRDRLSGESLEWDLVEAVADVCFPHEQADPSQRRLGEARTLWDRAGANPTAITEAQELVPAWELLGAKDRTIEVLQEMQRARQAYEADEHARQQALSMATLLFVMLGQAQAKVVELRRRLDALESAAVEPPSSKVVELLSRAQRQETELREQLVRAERERGIAQQVADHAARRIHVLEAELAELRPHMGEDGPPGHRSRHRFPDPICTRSTPTTPRSTTWTERWRRRAPPLTRSTRPFSRLPPRWVTGRPRFPQLLRRKPVSLCPGRT</sequence>
<dbReference type="AlphaFoldDB" id="A0A6L6WUW9"/>
<dbReference type="EMBL" id="WPNZ01000004">
    <property type="protein sequence ID" value="MVO84964.1"/>
    <property type="molecule type" value="Genomic_DNA"/>
</dbReference>
<name>A0A6L6WUW9_9ACTN</name>